<proteinExistence type="inferred from homology"/>
<reference evidence="4" key="2">
    <citation type="submission" date="2020-09" db="EMBL/GenBank/DDBJ databases">
        <authorList>
            <person name="Sun Q."/>
            <person name="Zhou Y."/>
        </authorList>
    </citation>
    <scope>NUCLEOTIDE SEQUENCE</scope>
    <source>
        <strain evidence="4">CGMCC 1.15095</strain>
    </source>
</reference>
<dbReference type="Proteomes" id="UP000608154">
    <property type="component" value="Unassembled WGS sequence"/>
</dbReference>
<protein>
    <submittedName>
        <fullName evidence="4">Esterase</fullName>
    </submittedName>
</protein>
<dbReference type="EMBL" id="BMHK01000011">
    <property type="protein sequence ID" value="GGC01002.1"/>
    <property type="molecule type" value="Genomic_DNA"/>
</dbReference>
<organism evidence="4 5">
    <name type="scientific">Novosphingobium endophyticum</name>
    <dbReference type="NCBI Taxonomy" id="1955250"/>
    <lineage>
        <taxon>Bacteria</taxon>
        <taxon>Pseudomonadati</taxon>
        <taxon>Pseudomonadota</taxon>
        <taxon>Alphaproteobacteria</taxon>
        <taxon>Sphingomonadales</taxon>
        <taxon>Sphingomonadaceae</taxon>
        <taxon>Novosphingobium</taxon>
    </lineage>
</organism>
<gene>
    <name evidence="4" type="ORF">GCM10011494_19480</name>
</gene>
<dbReference type="Gene3D" id="3.40.50.1820">
    <property type="entry name" value="alpha/beta hydrolase"/>
    <property type="match status" value="1"/>
</dbReference>
<comment type="similarity">
    <text evidence="1">Belongs to the 'GDXG' lipolytic enzyme family.</text>
</comment>
<reference evidence="4" key="1">
    <citation type="journal article" date="2014" name="Int. J. Syst. Evol. Microbiol.">
        <title>Complete genome sequence of Corynebacterium casei LMG S-19264T (=DSM 44701T), isolated from a smear-ripened cheese.</title>
        <authorList>
            <consortium name="US DOE Joint Genome Institute (JGI-PGF)"/>
            <person name="Walter F."/>
            <person name="Albersmeier A."/>
            <person name="Kalinowski J."/>
            <person name="Ruckert C."/>
        </authorList>
    </citation>
    <scope>NUCLEOTIDE SEQUENCE</scope>
    <source>
        <strain evidence="4">CGMCC 1.15095</strain>
    </source>
</reference>
<dbReference type="PANTHER" id="PTHR48081:SF30">
    <property type="entry name" value="ACETYL-HYDROLASE LIPR-RELATED"/>
    <property type="match status" value="1"/>
</dbReference>
<sequence>MLKWGQRVGVRPIVATLFMMTAMEGAQARDEALPPAYDKEIGTIEVPAFSYPPSDLISAEQKRAYVRSLATPGDGTISVPNNPKIIAMMRSHVEAQFEKVIPWVEQRYPVEMSKETIAGVEVIRVRPKGGVEKKNRKRILLNLHGGAFVVGWPSVALLDAIPLAALSGIEVVTINYRLYPEAVHPAALEDLTAVYKEIIKTHDPKNVGIFGGSAGGVITLQSVPWFKEQGLPLPGAIAPLACGFQTAVGDSSIWNFSGGFSRPGTTLVSTGGYFGNRPRTDWVPNVTPETLGYYPPTLWLVGTRAPEMSGAATGHASLLKKGVESQLYVIEGGWHSSYSTAPETPESQAAMRYVAHWFDKWLGR</sequence>
<keyword evidence="2" id="KW-0378">Hydrolase</keyword>
<dbReference type="InterPro" id="IPR013094">
    <property type="entry name" value="AB_hydrolase_3"/>
</dbReference>
<evidence type="ECO:0000256" key="2">
    <source>
        <dbReference type="ARBA" id="ARBA00022801"/>
    </source>
</evidence>
<comment type="caution">
    <text evidence="4">The sequence shown here is derived from an EMBL/GenBank/DDBJ whole genome shotgun (WGS) entry which is preliminary data.</text>
</comment>
<evidence type="ECO:0000259" key="3">
    <source>
        <dbReference type="Pfam" id="PF07859"/>
    </source>
</evidence>
<dbReference type="GO" id="GO:0004806">
    <property type="term" value="F:triacylglycerol lipase activity"/>
    <property type="evidence" value="ECO:0007669"/>
    <property type="project" value="TreeGrafter"/>
</dbReference>
<feature type="domain" description="Alpha/beta hydrolase fold-3" evidence="3">
    <location>
        <begin position="140"/>
        <end position="336"/>
    </location>
</feature>
<dbReference type="AlphaFoldDB" id="A0A916X5J0"/>
<evidence type="ECO:0000313" key="4">
    <source>
        <dbReference type="EMBL" id="GGC01002.1"/>
    </source>
</evidence>
<dbReference type="RefSeq" id="WP_188770953.1">
    <property type="nucleotide sequence ID" value="NZ_BMHK01000011.1"/>
</dbReference>
<dbReference type="SUPFAM" id="SSF53474">
    <property type="entry name" value="alpha/beta-Hydrolases"/>
    <property type="match status" value="1"/>
</dbReference>
<dbReference type="InterPro" id="IPR029058">
    <property type="entry name" value="AB_hydrolase_fold"/>
</dbReference>
<dbReference type="InterPro" id="IPR050300">
    <property type="entry name" value="GDXG_lipolytic_enzyme"/>
</dbReference>
<evidence type="ECO:0000256" key="1">
    <source>
        <dbReference type="ARBA" id="ARBA00010515"/>
    </source>
</evidence>
<accession>A0A916X5J0</accession>
<evidence type="ECO:0000313" key="5">
    <source>
        <dbReference type="Proteomes" id="UP000608154"/>
    </source>
</evidence>
<dbReference type="Pfam" id="PF07859">
    <property type="entry name" value="Abhydrolase_3"/>
    <property type="match status" value="1"/>
</dbReference>
<name>A0A916X5J0_9SPHN</name>
<keyword evidence="5" id="KW-1185">Reference proteome</keyword>
<dbReference type="PANTHER" id="PTHR48081">
    <property type="entry name" value="AB HYDROLASE SUPERFAMILY PROTEIN C4A8.06C"/>
    <property type="match status" value="1"/>
</dbReference>